<feature type="domain" description="Glycoside hydrolase family 20 catalytic" evidence="3">
    <location>
        <begin position="112"/>
        <end position="294"/>
    </location>
</feature>
<dbReference type="CDD" id="cd06565">
    <property type="entry name" value="GH20_GcnA-like"/>
    <property type="match status" value="1"/>
</dbReference>
<dbReference type="GO" id="GO:0004563">
    <property type="term" value="F:beta-N-acetylhexosaminidase activity"/>
    <property type="evidence" value="ECO:0007669"/>
    <property type="project" value="UniProtKB-ARBA"/>
</dbReference>
<proteinExistence type="inferred from homology"/>
<dbReference type="EMBL" id="HM565216">
    <property type="protein sequence ID" value="ADO66961.1"/>
    <property type="molecule type" value="Genomic_DNA"/>
</dbReference>
<reference evidence="5" key="1">
    <citation type="journal article" date="2011" name="Int. J. Med. Microbiol.">
        <title>A multiresistance megaplasmid pLG1 bearing a hylEfm genomic island in hospital Enterococcus faecium isolates.</title>
        <authorList>
            <person name="Laverde Gomez J.A."/>
            <person name="van Schaik W."/>
            <person name="Freitas A.R."/>
            <person name="Coque T.M."/>
            <person name="Weaver K.E."/>
            <person name="Francia M.V."/>
            <person name="Witte W."/>
            <person name="Werner G."/>
        </authorList>
    </citation>
    <scope>NUCLEOTIDE SEQUENCE</scope>
    <source>
        <strain evidence="5">64/3xUW2774</strain>
        <plasmid evidence="5">pLG1</plasmid>
    </source>
</reference>
<dbReference type="Pfam" id="PF00728">
    <property type="entry name" value="Glyco_hydro_20"/>
    <property type="match status" value="1"/>
</dbReference>
<comment type="similarity">
    <text evidence="1">Belongs to the glycosyl hydrolase 20 family.</text>
</comment>
<dbReference type="Pfam" id="PF18088">
    <property type="entry name" value="Glyco_H_20C_C"/>
    <property type="match status" value="1"/>
</dbReference>
<evidence type="ECO:0000259" key="3">
    <source>
        <dbReference type="Pfam" id="PF00728"/>
    </source>
</evidence>
<dbReference type="RefSeq" id="WP_032494984.1">
    <property type="nucleotide sequence ID" value="NZ_OR095736.1"/>
</dbReference>
<keyword evidence="2 5" id="KW-0378">Hydrolase</keyword>
<dbReference type="InterPro" id="IPR038901">
    <property type="entry name" value="HEXDC-like"/>
</dbReference>
<dbReference type="InterPro" id="IPR041063">
    <property type="entry name" value="Glyco_H_20C_C"/>
</dbReference>
<name>E3USY4_ENTFC</name>
<organism evidence="5">
    <name type="scientific">Enterococcus faecium</name>
    <name type="common">Streptococcus faecium</name>
    <dbReference type="NCBI Taxonomy" id="1352"/>
    <lineage>
        <taxon>Bacteria</taxon>
        <taxon>Bacillati</taxon>
        <taxon>Bacillota</taxon>
        <taxon>Bacilli</taxon>
        <taxon>Lactobacillales</taxon>
        <taxon>Enterococcaceae</taxon>
        <taxon>Enterococcus</taxon>
    </lineage>
</organism>
<keyword evidence="5" id="KW-0614">Plasmid</keyword>
<dbReference type="InterPro" id="IPR017853">
    <property type="entry name" value="GH"/>
</dbReference>
<evidence type="ECO:0000313" key="5">
    <source>
        <dbReference type="EMBL" id="ADO66961.1"/>
    </source>
</evidence>
<dbReference type="Gene3D" id="1.20.120.670">
    <property type="entry name" value="N-acetyl-b-d-glucoasminidase"/>
    <property type="match status" value="1"/>
</dbReference>
<dbReference type="PANTHER" id="PTHR21040">
    <property type="entry name" value="BCDNA.GH04120"/>
    <property type="match status" value="1"/>
</dbReference>
<feature type="domain" description="Glycoside Hydrolase 20C C-terminal" evidence="4">
    <location>
        <begin position="448"/>
        <end position="633"/>
    </location>
</feature>
<dbReference type="Gene3D" id="3.20.20.80">
    <property type="entry name" value="Glycosidases"/>
    <property type="match status" value="1"/>
</dbReference>
<dbReference type="AlphaFoldDB" id="E3USY4"/>
<dbReference type="GO" id="GO:0005975">
    <property type="term" value="P:carbohydrate metabolic process"/>
    <property type="evidence" value="ECO:0007669"/>
    <property type="project" value="InterPro"/>
</dbReference>
<geneLocation type="plasmid" evidence="5">
    <name>pLG1</name>
</geneLocation>
<evidence type="ECO:0000259" key="4">
    <source>
        <dbReference type="Pfam" id="PF18088"/>
    </source>
</evidence>
<evidence type="ECO:0000256" key="2">
    <source>
        <dbReference type="ARBA" id="ARBA00022801"/>
    </source>
</evidence>
<gene>
    <name evidence="5" type="ORF">pLG1-0207</name>
</gene>
<dbReference type="InterPro" id="IPR015883">
    <property type="entry name" value="Glyco_hydro_20_cat"/>
</dbReference>
<dbReference type="SUPFAM" id="SSF51445">
    <property type="entry name" value="(Trans)glycosidases"/>
    <property type="match status" value="1"/>
</dbReference>
<accession>E3USY4</accession>
<sequence length="654" mass="75556">MSDTIALIFSQKGVFLSMKLTDKQVANIAFIQQLEIPLTQKDEEQIDLIFTDTKANVRQIKITKNEQQRICLSYSHEDLLYRGLFICLPRFLAQGGEMPYIEETSIIETSYSLDASRNGVMNKETLKKFISYLALMGYNTLYIYTEDTYEVEDLPYFGYLRGAYTKEEVNEIVEFASGFGIEVVPSIQTLAHLTQFLKWYAQQELMDDQNTLLIGEEKVYAAIEKMIIACKEMYQTERIHLGMDEAYQAGLGRYLSLYGYCDRTTLMIQHMDRVLSIVDKYKMKPMIWSDFIYKLLDETGKDRYYNPDFKLKALAAKGLPAGLTYVHWDYGSDEVSSYEKVIDNHLKFCDIDHYVLASGAHIWGRLAPNHGKTEAIVSAAVKASKNKGVRSVMLTTWGDEGQETEHWHSLIGALKLADYVYSEEEWNDFEEIYDRLLGTGSYQLMSELRYFDEVDTITNNNLQMASVSKLLLWQDPLVGIYDFHVAAHNKIATRTIGTYYHELAQKLDMNKNWNPKQPILTTIRQRYILLAEILAQKAELGIYLQHCCLVEDLAGLMELANRCEALANRVNELASIHEIIWYQTYKTYGWEVLEQRYAALAHRLKTVARRIKNHLQGQDALEELLEERLPFCQYQVPLEISGFNYRQSSVSGYN</sequence>
<evidence type="ECO:0000256" key="1">
    <source>
        <dbReference type="ARBA" id="ARBA00006285"/>
    </source>
</evidence>
<protein>
    <submittedName>
        <fullName evidence="5">Glycoside hydrolase</fullName>
    </submittedName>
</protein>
<dbReference type="CAZy" id="GH20">
    <property type="family name" value="Glycoside Hydrolase Family 20"/>
</dbReference>
<dbReference type="PANTHER" id="PTHR21040:SF8">
    <property type="entry name" value="BCDNA.GH04120"/>
    <property type="match status" value="1"/>
</dbReference>